<dbReference type="InterPro" id="IPR003593">
    <property type="entry name" value="AAA+_ATPase"/>
</dbReference>
<dbReference type="Gene3D" id="1.20.272.10">
    <property type="match status" value="1"/>
</dbReference>
<dbReference type="GO" id="GO:0005663">
    <property type="term" value="C:DNA replication factor C complex"/>
    <property type="evidence" value="ECO:0007669"/>
    <property type="project" value="TreeGrafter"/>
</dbReference>
<dbReference type="GO" id="GO:0003689">
    <property type="term" value="F:DNA clamp loader activity"/>
    <property type="evidence" value="ECO:0007669"/>
    <property type="project" value="TreeGrafter"/>
</dbReference>
<dbReference type="GO" id="GO:0003677">
    <property type="term" value="F:DNA binding"/>
    <property type="evidence" value="ECO:0007669"/>
    <property type="project" value="InterPro"/>
</dbReference>
<name>A0AA36DGW0_9BILA</name>
<dbReference type="SUPFAM" id="SSF52540">
    <property type="entry name" value="P-loop containing nucleoside triphosphate hydrolases"/>
    <property type="match status" value="1"/>
</dbReference>
<keyword evidence="1" id="KW-0235">DNA replication</keyword>
<feature type="domain" description="AAA+ ATPase" evidence="2">
    <location>
        <begin position="34"/>
        <end position="187"/>
    </location>
</feature>
<dbReference type="InterPro" id="IPR008921">
    <property type="entry name" value="DNA_pol3_clamp-load_cplx_C"/>
</dbReference>
<proteinExistence type="predicted"/>
<evidence type="ECO:0000313" key="4">
    <source>
        <dbReference type="Proteomes" id="UP001177023"/>
    </source>
</evidence>
<dbReference type="Pfam" id="PF21960">
    <property type="entry name" value="RCF1-5-like_lid"/>
    <property type="match status" value="1"/>
</dbReference>
<dbReference type="Proteomes" id="UP001177023">
    <property type="component" value="Unassembled WGS sequence"/>
</dbReference>
<accession>A0AA36DGW0</accession>
<sequence>MALWIDKYRPQSLDELSYHDELTQRLREIVSSNDFPHLLLYGPSGAGKATRVRCILKALYGAGATKLRLETRGFTTPGGKKLEIQTVSSNYHIELTPSDVGIHDRIVVQEVIKQMAQTQQLNEKAQKEFKVVVLREVDGLSTDAQHALRRTMEAYSGNCRLILVCESLSRVIDPLRSRCMMLRVPAPSETDIASVIANVANAENVLPLPQTVMRNIIAQGRGNLRRSLLLLESGRAQQFPFQENQRLPEPEWEIYLRETAQMIIRKQSAEVIIQVRERLYEIISRCIPPPIIFRELLRYLLEATPPHAKAEVAAIAAEKEYGLTKGNKAIFHLEAFVAAFMDIYMRAREGH</sequence>
<reference evidence="3" key="1">
    <citation type="submission" date="2023-06" db="EMBL/GenBank/DDBJ databases">
        <authorList>
            <person name="Delattre M."/>
        </authorList>
    </citation>
    <scope>NUCLEOTIDE SEQUENCE</scope>
    <source>
        <strain evidence="3">AF72</strain>
    </source>
</reference>
<comment type="caution">
    <text evidence="3">The sequence shown here is derived from an EMBL/GenBank/DDBJ whole genome shotgun (WGS) entry which is preliminary data.</text>
</comment>
<organism evidence="3 4">
    <name type="scientific">Mesorhabditis spiculigera</name>
    <dbReference type="NCBI Taxonomy" id="96644"/>
    <lineage>
        <taxon>Eukaryota</taxon>
        <taxon>Metazoa</taxon>
        <taxon>Ecdysozoa</taxon>
        <taxon>Nematoda</taxon>
        <taxon>Chromadorea</taxon>
        <taxon>Rhabditida</taxon>
        <taxon>Rhabditina</taxon>
        <taxon>Rhabditomorpha</taxon>
        <taxon>Rhabditoidea</taxon>
        <taxon>Rhabditidae</taxon>
        <taxon>Mesorhabditinae</taxon>
        <taxon>Mesorhabditis</taxon>
    </lineage>
</organism>
<dbReference type="Gene3D" id="1.10.8.60">
    <property type="match status" value="1"/>
</dbReference>
<dbReference type="Pfam" id="PF13177">
    <property type="entry name" value="DNA_pol3_delta2"/>
    <property type="match status" value="1"/>
</dbReference>
<dbReference type="CDD" id="cd00009">
    <property type="entry name" value="AAA"/>
    <property type="match status" value="1"/>
</dbReference>
<dbReference type="InterPro" id="IPR027417">
    <property type="entry name" value="P-loop_NTPase"/>
</dbReference>
<protein>
    <recommendedName>
        <fullName evidence="2">AAA+ ATPase domain-containing protein</fullName>
    </recommendedName>
</protein>
<dbReference type="SMART" id="SM00382">
    <property type="entry name" value="AAA"/>
    <property type="match status" value="1"/>
</dbReference>
<keyword evidence="4" id="KW-1185">Reference proteome</keyword>
<dbReference type="FunFam" id="3.40.50.300:FF:000136">
    <property type="entry name" value="Replication factor C subunit 5"/>
    <property type="match status" value="1"/>
</dbReference>
<evidence type="ECO:0000313" key="3">
    <source>
        <dbReference type="EMBL" id="CAJ0587408.1"/>
    </source>
</evidence>
<feature type="non-terminal residue" evidence="3">
    <location>
        <position position="1"/>
    </location>
</feature>
<dbReference type="GO" id="GO:0006281">
    <property type="term" value="P:DNA repair"/>
    <property type="evidence" value="ECO:0007669"/>
    <property type="project" value="TreeGrafter"/>
</dbReference>
<dbReference type="AlphaFoldDB" id="A0AA36DGW0"/>
<dbReference type="GO" id="GO:0006261">
    <property type="term" value="P:DNA-templated DNA replication"/>
    <property type="evidence" value="ECO:0007669"/>
    <property type="project" value="TreeGrafter"/>
</dbReference>
<evidence type="ECO:0000256" key="1">
    <source>
        <dbReference type="ARBA" id="ARBA00022705"/>
    </source>
</evidence>
<dbReference type="PANTHER" id="PTHR11669">
    <property type="entry name" value="REPLICATION FACTOR C / DNA POLYMERASE III GAMMA-TAU SUBUNIT"/>
    <property type="match status" value="1"/>
</dbReference>
<dbReference type="Pfam" id="PF22534">
    <property type="entry name" value="RFC_C"/>
    <property type="match status" value="1"/>
</dbReference>
<evidence type="ECO:0000259" key="2">
    <source>
        <dbReference type="SMART" id="SM00382"/>
    </source>
</evidence>
<gene>
    <name evidence="3" type="ORF">MSPICULIGERA_LOCUS25377</name>
</gene>
<dbReference type="GO" id="GO:0005634">
    <property type="term" value="C:nucleus"/>
    <property type="evidence" value="ECO:0007669"/>
    <property type="project" value="TreeGrafter"/>
</dbReference>
<dbReference type="EMBL" id="CATQJA010002710">
    <property type="protein sequence ID" value="CAJ0587408.1"/>
    <property type="molecule type" value="Genomic_DNA"/>
</dbReference>
<dbReference type="InterPro" id="IPR050238">
    <property type="entry name" value="DNA_Rep/Repair_Clamp_Loader"/>
</dbReference>
<dbReference type="PANTHER" id="PTHR11669:SF1">
    <property type="entry name" value="REPLICATION FACTOR C SUBUNIT 3"/>
    <property type="match status" value="1"/>
</dbReference>
<dbReference type="SUPFAM" id="SSF48019">
    <property type="entry name" value="post-AAA+ oligomerization domain-like"/>
    <property type="match status" value="1"/>
</dbReference>
<dbReference type="Gene3D" id="3.40.50.300">
    <property type="entry name" value="P-loop containing nucleotide triphosphate hydrolases"/>
    <property type="match status" value="1"/>
</dbReference>